<dbReference type="Gene3D" id="3.30.710.10">
    <property type="entry name" value="Potassium Channel Kv1.1, Chain A"/>
    <property type="match status" value="1"/>
</dbReference>
<feature type="non-terminal residue" evidence="2">
    <location>
        <position position="168"/>
    </location>
</feature>
<feature type="domain" description="BTB" evidence="1">
    <location>
        <begin position="28"/>
        <end position="95"/>
    </location>
</feature>
<sequence>EAQFTLSNITGYRITPRFDFSDSNEPCHDVTLLINGEKIYVNKGLLSCHSPVFKAMFYGEFIEKNMKEIEMKDIDHKEFVDLLNLIYPSGDKLTDANSKPLLKLADRFQIKMILDQAEQFLFHSTKLDVSSKLELSDQYRLVKLQDHCLDKLKTIKDIKNLKLTDGYK</sequence>
<protein>
    <recommendedName>
        <fullName evidence="1">BTB domain-containing protein</fullName>
    </recommendedName>
</protein>
<dbReference type="CDD" id="cd18186">
    <property type="entry name" value="BTB_POZ_ZBTB_KLHL-like"/>
    <property type="match status" value="1"/>
</dbReference>
<dbReference type="AlphaFoldDB" id="A0AAN5D1Q0"/>
<dbReference type="PANTHER" id="PTHR47022:SF1">
    <property type="entry name" value="BTB AND MATH DOMAIN-CONTAINING PROTEIN 36-RELATED"/>
    <property type="match status" value="1"/>
</dbReference>
<feature type="non-terminal residue" evidence="2">
    <location>
        <position position="1"/>
    </location>
</feature>
<dbReference type="PROSITE" id="PS50097">
    <property type="entry name" value="BTB"/>
    <property type="match status" value="1"/>
</dbReference>
<dbReference type="Pfam" id="PF00651">
    <property type="entry name" value="BTB"/>
    <property type="match status" value="1"/>
</dbReference>
<dbReference type="InterPro" id="IPR000210">
    <property type="entry name" value="BTB/POZ_dom"/>
</dbReference>
<evidence type="ECO:0000313" key="3">
    <source>
        <dbReference type="Proteomes" id="UP001328107"/>
    </source>
</evidence>
<organism evidence="2 3">
    <name type="scientific">Pristionchus mayeri</name>
    <dbReference type="NCBI Taxonomy" id="1317129"/>
    <lineage>
        <taxon>Eukaryota</taxon>
        <taxon>Metazoa</taxon>
        <taxon>Ecdysozoa</taxon>
        <taxon>Nematoda</taxon>
        <taxon>Chromadorea</taxon>
        <taxon>Rhabditida</taxon>
        <taxon>Rhabditina</taxon>
        <taxon>Diplogasteromorpha</taxon>
        <taxon>Diplogasteroidea</taxon>
        <taxon>Neodiplogasteridae</taxon>
        <taxon>Pristionchus</taxon>
    </lineage>
</organism>
<dbReference type="EMBL" id="BTRK01000005">
    <property type="protein sequence ID" value="GMR54761.1"/>
    <property type="molecule type" value="Genomic_DNA"/>
</dbReference>
<comment type="caution">
    <text evidence="2">The sequence shown here is derived from an EMBL/GenBank/DDBJ whole genome shotgun (WGS) entry which is preliminary data.</text>
</comment>
<dbReference type="Proteomes" id="UP001328107">
    <property type="component" value="Unassembled WGS sequence"/>
</dbReference>
<evidence type="ECO:0000313" key="2">
    <source>
        <dbReference type="EMBL" id="GMR54761.1"/>
    </source>
</evidence>
<accession>A0AAN5D1Q0</accession>
<gene>
    <name evidence="2" type="ORF">PMAYCL1PPCAC_24956</name>
</gene>
<dbReference type="SUPFAM" id="SSF54695">
    <property type="entry name" value="POZ domain"/>
    <property type="match status" value="1"/>
</dbReference>
<evidence type="ECO:0000259" key="1">
    <source>
        <dbReference type="PROSITE" id="PS50097"/>
    </source>
</evidence>
<reference evidence="3" key="1">
    <citation type="submission" date="2022-10" db="EMBL/GenBank/DDBJ databases">
        <title>Genome assembly of Pristionchus species.</title>
        <authorList>
            <person name="Yoshida K."/>
            <person name="Sommer R.J."/>
        </authorList>
    </citation>
    <scope>NUCLEOTIDE SEQUENCE [LARGE SCALE GENOMIC DNA]</scope>
    <source>
        <strain evidence="3">RS5460</strain>
    </source>
</reference>
<keyword evidence="3" id="KW-1185">Reference proteome</keyword>
<dbReference type="PANTHER" id="PTHR47022">
    <property type="entry name" value="BTB AND MATH DOMAIN-CONTAINING PROTEIN 36-RELATED"/>
    <property type="match status" value="1"/>
</dbReference>
<dbReference type="SMART" id="SM00225">
    <property type="entry name" value="BTB"/>
    <property type="match status" value="1"/>
</dbReference>
<dbReference type="InterPro" id="IPR011333">
    <property type="entry name" value="SKP1/BTB/POZ_sf"/>
</dbReference>
<proteinExistence type="predicted"/>
<name>A0AAN5D1Q0_9BILA</name>